<keyword evidence="4" id="KW-0614">Plasmid</keyword>
<proteinExistence type="predicted"/>
<comment type="caution">
    <text evidence="4">The sequence shown here is derived from an EMBL/GenBank/DDBJ whole genome shotgun (WGS) entry which is preliminary data.</text>
</comment>
<feature type="domain" description="FAD-binding" evidence="3">
    <location>
        <begin position="5"/>
        <end position="339"/>
    </location>
</feature>
<dbReference type="PANTHER" id="PTHR43004:SF3">
    <property type="entry name" value="P-HYDROXYBENZOATE HYDROXYLASE"/>
    <property type="match status" value="1"/>
</dbReference>
<gene>
    <name evidence="4" type="ORF">JE024_39360</name>
</gene>
<evidence type="ECO:0000259" key="3">
    <source>
        <dbReference type="Pfam" id="PF01494"/>
    </source>
</evidence>
<dbReference type="Proteomes" id="UP000664109">
    <property type="component" value="Unassembled WGS sequence"/>
</dbReference>
<dbReference type="InterPro" id="IPR036188">
    <property type="entry name" value="FAD/NAD-bd_sf"/>
</dbReference>
<dbReference type="SUPFAM" id="SSF51905">
    <property type="entry name" value="FAD/NAD(P)-binding domain"/>
    <property type="match status" value="1"/>
</dbReference>
<keyword evidence="5" id="KW-1185">Reference proteome</keyword>
<keyword evidence="4" id="KW-0503">Monooxygenase</keyword>
<reference evidence="4 5" key="1">
    <citation type="journal article" date="2016" name="Arch. Microbiol.">
        <title>Streptomyces zhihengii sp. nov., isolated from rhizospheric soil of Psammosilene tunicoides.</title>
        <authorList>
            <person name="Huang M.J."/>
            <person name="Fei J.J."/>
            <person name="Salam N."/>
            <person name="Kim C.J."/>
            <person name="Hozzein W.N."/>
            <person name="Xiao M."/>
            <person name="Huang H.Q."/>
            <person name="Li W.J."/>
        </authorList>
    </citation>
    <scope>NUCLEOTIDE SEQUENCE [LARGE SCALE GENOMIC DNA]</scope>
    <source>
        <strain evidence="4 5">YIM T102</strain>
    </source>
</reference>
<protein>
    <submittedName>
        <fullName evidence="4">FAD-dependent monooxygenase</fullName>
    </submittedName>
</protein>
<dbReference type="PRINTS" id="PR00420">
    <property type="entry name" value="RNGMNOXGNASE"/>
</dbReference>
<geneLocation type="plasmid" evidence="4">
    <name>unnamed1</name>
</geneLocation>
<keyword evidence="1" id="KW-0285">Flavoprotein</keyword>
<evidence type="ECO:0000313" key="5">
    <source>
        <dbReference type="Proteomes" id="UP000664109"/>
    </source>
</evidence>
<keyword evidence="2" id="KW-0274">FAD</keyword>
<dbReference type="InterPro" id="IPR050641">
    <property type="entry name" value="RIFMO-like"/>
</dbReference>
<evidence type="ECO:0000256" key="2">
    <source>
        <dbReference type="ARBA" id="ARBA00022827"/>
    </source>
</evidence>
<sequence>MADHTAVAIVGAGPAGLLLANRLLAQGLDCTVFERRSRRDLEQLPRAGLLTPASVAVLDRNNLAASLRVDSTPHTTCAFRIDGRETLLAYARYARRHHTVYAQHHLVRDLISTYLDAGGDLRFSTPCTAVTDLDNSPHATVHTGAAAFTCTYVVGCDGSRGVSRGALAPYTISHHSADPWVAVLAACPPSVDHITYALHPDGFAGHMLRDKVTSRFYLQCNPAETTDDWPAERIWEQLRRRLSLSQSSWSLTEGPILSREVVNMTSEVSTRLQRGRLYLVGDAAHTVSPAGAKGLNLALADADHLATALITALQKKDERQLNAYSEDRLPHIWQAQQFSHEFLNLLNTPHDPFRYQLNSARLGQLFSSPSHAVSFALDYTR</sequence>
<organism evidence="4 5">
    <name type="scientific">Streptomyces zhihengii</name>
    <dbReference type="NCBI Taxonomy" id="1818004"/>
    <lineage>
        <taxon>Bacteria</taxon>
        <taxon>Bacillati</taxon>
        <taxon>Actinomycetota</taxon>
        <taxon>Actinomycetes</taxon>
        <taxon>Kitasatosporales</taxon>
        <taxon>Streptomycetaceae</taxon>
        <taxon>Streptomyces</taxon>
    </lineage>
</organism>
<dbReference type="Pfam" id="PF01494">
    <property type="entry name" value="FAD_binding_3"/>
    <property type="match status" value="1"/>
</dbReference>
<evidence type="ECO:0000256" key="1">
    <source>
        <dbReference type="ARBA" id="ARBA00022630"/>
    </source>
</evidence>
<dbReference type="Gene3D" id="3.30.9.10">
    <property type="entry name" value="D-Amino Acid Oxidase, subunit A, domain 2"/>
    <property type="match status" value="1"/>
</dbReference>
<evidence type="ECO:0000313" key="4">
    <source>
        <dbReference type="EMBL" id="MBM9624598.1"/>
    </source>
</evidence>
<keyword evidence="4" id="KW-0560">Oxidoreductase</keyword>
<dbReference type="PANTHER" id="PTHR43004">
    <property type="entry name" value="TRK SYSTEM POTASSIUM UPTAKE PROTEIN"/>
    <property type="match status" value="1"/>
</dbReference>
<name>A0ABS2V4P9_9ACTN</name>
<dbReference type="GO" id="GO:0004497">
    <property type="term" value="F:monooxygenase activity"/>
    <property type="evidence" value="ECO:0007669"/>
    <property type="project" value="UniProtKB-KW"/>
</dbReference>
<dbReference type="SUPFAM" id="SSF54373">
    <property type="entry name" value="FAD-linked reductases, C-terminal domain"/>
    <property type="match status" value="1"/>
</dbReference>
<dbReference type="RefSeq" id="WP_205378759.1">
    <property type="nucleotide sequence ID" value="NZ_JAFEJA010000003.1"/>
</dbReference>
<accession>A0ABS2V4P9</accession>
<dbReference type="EMBL" id="JAFEJA010000003">
    <property type="protein sequence ID" value="MBM9624598.1"/>
    <property type="molecule type" value="Genomic_DNA"/>
</dbReference>
<dbReference type="Gene3D" id="3.50.50.60">
    <property type="entry name" value="FAD/NAD(P)-binding domain"/>
    <property type="match status" value="1"/>
</dbReference>
<dbReference type="InterPro" id="IPR002938">
    <property type="entry name" value="FAD-bd"/>
</dbReference>